<reference evidence="1" key="1">
    <citation type="journal article" date="2023" name="Plant J.">
        <title>Genome sequences and population genomics provide insights into the demographic history, inbreeding, and mutation load of two 'living fossil' tree species of Dipteronia.</title>
        <authorList>
            <person name="Feng Y."/>
            <person name="Comes H.P."/>
            <person name="Chen J."/>
            <person name="Zhu S."/>
            <person name="Lu R."/>
            <person name="Zhang X."/>
            <person name="Li P."/>
            <person name="Qiu J."/>
            <person name="Olsen K.M."/>
            <person name="Qiu Y."/>
        </authorList>
    </citation>
    <scope>NUCLEOTIDE SEQUENCE</scope>
    <source>
        <strain evidence="1">KIB01</strain>
    </source>
</reference>
<organism evidence="1 2">
    <name type="scientific">Dipteronia dyeriana</name>
    <dbReference type="NCBI Taxonomy" id="168575"/>
    <lineage>
        <taxon>Eukaryota</taxon>
        <taxon>Viridiplantae</taxon>
        <taxon>Streptophyta</taxon>
        <taxon>Embryophyta</taxon>
        <taxon>Tracheophyta</taxon>
        <taxon>Spermatophyta</taxon>
        <taxon>Magnoliopsida</taxon>
        <taxon>eudicotyledons</taxon>
        <taxon>Gunneridae</taxon>
        <taxon>Pentapetalae</taxon>
        <taxon>rosids</taxon>
        <taxon>malvids</taxon>
        <taxon>Sapindales</taxon>
        <taxon>Sapindaceae</taxon>
        <taxon>Hippocastanoideae</taxon>
        <taxon>Acereae</taxon>
        <taxon>Dipteronia</taxon>
    </lineage>
</organism>
<comment type="caution">
    <text evidence="1">The sequence shown here is derived from an EMBL/GenBank/DDBJ whole genome shotgun (WGS) entry which is preliminary data.</text>
</comment>
<protein>
    <submittedName>
        <fullName evidence="1">Uncharacterized protein</fullName>
    </submittedName>
</protein>
<dbReference type="Proteomes" id="UP001280121">
    <property type="component" value="Unassembled WGS sequence"/>
</dbReference>
<gene>
    <name evidence="1" type="ORF">Ddye_022745</name>
</gene>
<evidence type="ECO:0000313" key="2">
    <source>
        <dbReference type="Proteomes" id="UP001280121"/>
    </source>
</evidence>
<proteinExistence type="predicted"/>
<accession>A0AAD9WSN0</accession>
<dbReference type="AlphaFoldDB" id="A0AAD9WSN0"/>
<evidence type="ECO:0000313" key="1">
    <source>
        <dbReference type="EMBL" id="KAK2640982.1"/>
    </source>
</evidence>
<name>A0AAD9WSN0_9ROSI</name>
<keyword evidence="2" id="KW-1185">Reference proteome</keyword>
<sequence length="68" mass="8224">MIPVNVLPPFATKFELQLRSLVIVECFLLENGWPWHLAGTCYYTKKVELFCRRKRNIERSLWWGIRKK</sequence>
<dbReference type="EMBL" id="JANJYI010000007">
    <property type="protein sequence ID" value="KAK2640982.1"/>
    <property type="molecule type" value="Genomic_DNA"/>
</dbReference>